<dbReference type="Proteomes" id="UP000675163">
    <property type="component" value="Unassembled WGS sequence"/>
</dbReference>
<evidence type="ECO:0000313" key="2">
    <source>
        <dbReference type="EMBL" id="MBP1325673.1"/>
    </source>
</evidence>
<dbReference type="Pfam" id="PF08021">
    <property type="entry name" value="FAD_binding_9"/>
    <property type="match status" value="1"/>
</dbReference>
<dbReference type="EMBL" id="JAFIDA010000001">
    <property type="protein sequence ID" value="MBP1325673.1"/>
    <property type="molecule type" value="Genomic_DNA"/>
</dbReference>
<comment type="caution">
    <text evidence="2">The sequence shown here is derived from an EMBL/GenBank/DDBJ whole genome shotgun (WGS) entry which is preliminary data.</text>
</comment>
<dbReference type="GO" id="GO:0016491">
    <property type="term" value="F:oxidoreductase activity"/>
    <property type="evidence" value="ECO:0007669"/>
    <property type="project" value="InterPro"/>
</dbReference>
<dbReference type="InterPro" id="IPR017927">
    <property type="entry name" value="FAD-bd_FR_type"/>
</dbReference>
<proteinExistence type="predicted"/>
<dbReference type="InterPro" id="IPR017938">
    <property type="entry name" value="Riboflavin_synthase-like_b-brl"/>
</dbReference>
<dbReference type="InterPro" id="IPR039374">
    <property type="entry name" value="SIP_fam"/>
</dbReference>
<protein>
    <submittedName>
        <fullName evidence="2">NADPH-dependent ferric siderophore reductase</fullName>
    </submittedName>
</protein>
<gene>
    <name evidence="2" type="ORF">JOF28_000905</name>
</gene>
<dbReference type="Gene3D" id="3.40.50.80">
    <property type="entry name" value="Nucleotide-binding domain of ferredoxin-NADP reductase (FNR) module"/>
    <property type="match status" value="1"/>
</dbReference>
<evidence type="ECO:0000259" key="1">
    <source>
        <dbReference type="PROSITE" id="PS51384"/>
    </source>
</evidence>
<dbReference type="Pfam" id="PF04954">
    <property type="entry name" value="SIP"/>
    <property type="match status" value="1"/>
</dbReference>
<dbReference type="InterPro" id="IPR013113">
    <property type="entry name" value="SIP_FAD-bd"/>
</dbReference>
<keyword evidence="3" id="KW-1185">Reference proteome</keyword>
<evidence type="ECO:0000313" key="3">
    <source>
        <dbReference type="Proteomes" id="UP000675163"/>
    </source>
</evidence>
<dbReference type="CDD" id="cd06193">
    <property type="entry name" value="siderophore_interacting"/>
    <property type="match status" value="1"/>
</dbReference>
<dbReference type="PROSITE" id="PS51384">
    <property type="entry name" value="FAD_FR"/>
    <property type="match status" value="1"/>
</dbReference>
<feature type="domain" description="FAD-binding FR-type" evidence="1">
    <location>
        <begin position="12"/>
        <end position="147"/>
    </location>
</feature>
<dbReference type="InterPro" id="IPR039261">
    <property type="entry name" value="FNR_nucleotide-bd"/>
</dbReference>
<dbReference type="Gene3D" id="2.40.30.10">
    <property type="entry name" value="Translation factors"/>
    <property type="match status" value="1"/>
</dbReference>
<dbReference type="AlphaFoldDB" id="A0A940PM68"/>
<name>A0A940PM68_9MICO</name>
<accession>A0A940PM68</accession>
<dbReference type="PANTHER" id="PTHR30157">
    <property type="entry name" value="FERRIC REDUCTASE, NADPH-DEPENDENT"/>
    <property type="match status" value="1"/>
</dbReference>
<dbReference type="SUPFAM" id="SSF63380">
    <property type="entry name" value="Riboflavin synthase domain-like"/>
    <property type="match status" value="1"/>
</dbReference>
<dbReference type="PANTHER" id="PTHR30157:SF0">
    <property type="entry name" value="NADPH-DEPENDENT FERRIC-CHELATE REDUCTASE"/>
    <property type="match status" value="1"/>
</dbReference>
<reference evidence="2" key="1">
    <citation type="submission" date="2021-02" db="EMBL/GenBank/DDBJ databases">
        <title>Sequencing the genomes of 1000 actinobacteria strains.</title>
        <authorList>
            <person name="Klenk H.-P."/>
        </authorList>
    </citation>
    <scope>NUCLEOTIDE SEQUENCE</scope>
    <source>
        <strain evidence="2">DSM 22850</strain>
    </source>
</reference>
<dbReference type="RefSeq" id="WP_342452078.1">
    <property type="nucleotide sequence ID" value="NZ_JAFIDA010000001.1"/>
</dbReference>
<organism evidence="2 3">
    <name type="scientific">Leucobacter exalbidus</name>
    <dbReference type="NCBI Taxonomy" id="662960"/>
    <lineage>
        <taxon>Bacteria</taxon>
        <taxon>Bacillati</taxon>
        <taxon>Actinomycetota</taxon>
        <taxon>Actinomycetes</taxon>
        <taxon>Micrococcales</taxon>
        <taxon>Microbacteriaceae</taxon>
        <taxon>Leucobacter</taxon>
    </lineage>
</organism>
<sequence>MTDSTAPVEFPFVIARATVQTVEVLSPSFVRISFGGPELADFGTPGSSFDQRIKLIFPPAEGEFPDLSSAGSEWYQAWLAFPEERRGAMRTYSVRDLIVEGDATTLVVDFVLHLSPGASGPASSWAAQAAAGDDLLIFGPRRGLLEGGGIEYTPGTASTVLLAGDETAAPAIARIIEDLAGRDDAPQVRAFIEVPEAGDRLDIAAAAGCEVHWLPRDGKATGTVLIPAVLQHLGALSDGELTATGSVEIVDVEGEELVWETPQYSRLGEQPAVSENHAESYFWIAGESGTVTTLRRHLVRDLGINRAQVAFMGYWRKGVAMRG</sequence>
<dbReference type="InterPro" id="IPR007037">
    <property type="entry name" value="SIP_rossman_dom"/>
</dbReference>